<reference evidence="2 3" key="1">
    <citation type="submission" date="2017-06" db="EMBL/GenBank/DDBJ databases">
        <title>Comparative genomic analysis of Ambrosia Fusariam Clade fungi.</title>
        <authorList>
            <person name="Stajich J.E."/>
            <person name="Carrillo J."/>
            <person name="Kijimoto T."/>
            <person name="Eskalen A."/>
            <person name="O'Donnell K."/>
            <person name="Kasson M."/>
        </authorList>
    </citation>
    <scope>NUCLEOTIDE SEQUENCE [LARGE SCALE GENOMIC DNA]</scope>
    <source>
        <strain evidence="2">UCR3666</strain>
    </source>
</reference>
<name>A0A3M2RIL3_9HYPO</name>
<accession>A0A3M2RIL3</accession>
<sequence length="360" mass="40959">MLLRNIIVRMSQIRFLFEHPQVGRDIVSQSASVAAGVPGPTYGPDPEVTPYDEDSGSDSEDYESEYDYDEGPVIHDDWHPHAINFLAQVPQSDAAWSRYLNSNGDVYSLCRRLRVPFLYPGLDGDLDWESLFKECTLHLARARNTPGLASLFSFIFIAACHVGLVNGCPREIVLDGIRQCVRQCGIWEYDLTDPMLDRLREGAVKGIMLLYEFTRVIGSRAHELPLFIPDCLQLFMRCTPACITWFKSRIPSTYRPTTPLQSDCLEITSLVYSLLGGSKSKWQYQDICQILQPEKVPLPLYKDICMIDVLEYDESDYEGMNNFDGPFPMFKSQFSCVFRHPSGGFEGKAWESFETQGMFS</sequence>
<evidence type="ECO:0000256" key="1">
    <source>
        <dbReference type="SAM" id="MobiDB-lite"/>
    </source>
</evidence>
<dbReference type="AlphaFoldDB" id="A0A3M2RIL3"/>
<evidence type="ECO:0000313" key="3">
    <source>
        <dbReference type="Proteomes" id="UP000277212"/>
    </source>
</evidence>
<gene>
    <name evidence="2" type="ORF">CDV36_014245</name>
</gene>
<comment type="caution">
    <text evidence="2">The sequence shown here is derived from an EMBL/GenBank/DDBJ whole genome shotgun (WGS) entry which is preliminary data.</text>
</comment>
<protein>
    <submittedName>
        <fullName evidence="2">Uncharacterized protein</fullName>
    </submittedName>
</protein>
<organism evidence="2 3">
    <name type="scientific">Fusarium kuroshium</name>
    <dbReference type="NCBI Taxonomy" id="2010991"/>
    <lineage>
        <taxon>Eukaryota</taxon>
        <taxon>Fungi</taxon>
        <taxon>Dikarya</taxon>
        <taxon>Ascomycota</taxon>
        <taxon>Pezizomycotina</taxon>
        <taxon>Sordariomycetes</taxon>
        <taxon>Hypocreomycetidae</taxon>
        <taxon>Hypocreales</taxon>
        <taxon>Nectriaceae</taxon>
        <taxon>Fusarium</taxon>
        <taxon>Fusarium solani species complex</taxon>
    </lineage>
</organism>
<keyword evidence="3" id="KW-1185">Reference proteome</keyword>
<evidence type="ECO:0000313" key="2">
    <source>
        <dbReference type="EMBL" id="RMJ05084.1"/>
    </source>
</evidence>
<feature type="region of interest" description="Disordered" evidence="1">
    <location>
        <begin position="35"/>
        <end position="66"/>
    </location>
</feature>
<proteinExistence type="predicted"/>
<dbReference type="EMBL" id="NKUJ01000440">
    <property type="protein sequence ID" value="RMJ05084.1"/>
    <property type="molecule type" value="Genomic_DNA"/>
</dbReference>
<dbReference type="Proteomes" id="UP000277212">
    <property type="component" value="Unassembled WGS sequence"/>
</dbReference>
<feature type="compositionally biased region" description="Acidic residues" evidence="1">
    <location>
        <begin position="50"/>
        <end position="66"/>
    </location>
</feature>
<dbReference type="OrthoDB" id="5083086at2759"/>